<dbReference type="Pfam" id="PF02449">
    <property type="entry name" value="Glyco_hydro_42"/>
    <property type="match status" value="1"/>
</dbReference>
<evidence type="ECO:0000256" key="1">
    <source>
        <dbReference type="ARBA" id="ARBA00009809"/>
    </source>
</evidence>
<dbReference type="InterPro" id="IPR040719">
    <property type="entry name" value="DUF5597"/>
</dbReference>
<dbReference type="Pfam" id="PF18120">
    <property type="entry name" value="DUF5597"/>
    <property type="match status" value="1"/>
</dbReference>
<dbReference type="GO" id="GO:0004565">
    <property type="term" value="F:beta-galactosidase activity"/>
    <property type="evidence" value="ECO:0007669"/>
    <property type="project" value="InterPro"/>
</dbReference>
<evidence type="ECO:0000259" key="4">
    <source>
        <dbReference type="Pfam" id="PF02449"/>
    </source>
</evidence>
<dbReference type="RefSeq" id="WP_143020855.1">
    <property type="nucleotide sequence ID" value="NZ_FNCG01000016.1"/>
</dbReference>
<proteinExistence type="inferred from homology"/>
<reference evidence="7" key="1">
    <citation type="submission" date="2016-10" db="EMBL/GenBank/DDBJ databases">
        <authorList>
            <person name="Varghese N."/>
            <person name="Submissions S."/>
        </authorList>
    </citation>
    <scope>NUCLEOTIDE SEQUENCE [LARGE SCALE GENOMIC DNA]</scope>
    <source>
        <strain evidence="7">Gh-67</strain>
    </source>
</reference>
<dbReference type="InterPro" id="IPR001944">
    <property type="entry name" value="Glycoside_Hdrlase_35"/>
</dbReference>
<gene>
    <name evidence="6" type="ORF">SAMN05192573_116130</name>
</gene>
<name>A0A1G8I565_9SPHI</name>
<evidence type="ECO:0000313" key="7">
    <source>
        <dbReference type="Proteomes" id="UP000199705"/>
    </source>
</evidence>
<dbReference type="PANTHER" id="PTHR23421">
    <property type="entry name" value="BETA-GALACTOSIDASE RELATED"/>
    <property type="match status" value="1"/>
</dbReference>
<keyword evidence="7" id="KW-1185">Reference proteome</keyword>
<evidence type="ECO:0000259" key="5">
    <source>
        <dbReference type="Pfam" id="PF18120"/>
    </source>
</evidence>
<keyword evidence="3" id="KW-0326">Glycosidase</keyword>
<sequence length="543" mass="59939">MLKIIGKKTQNTLLLTSLLFAGGKTLAQTNDASLPRLIEKNGRHAFLVDGKPFLMLGGQAHNSSAWPALMPGVWKSAGAMHLNTLEVPIYWEQIEPQPGKFDFSLVDTLLTQARQHNVHLVLLWFGTWKNGSNHYMPEWMKRDAEKYPNITGKTGKPIDSPSPHSKATLDADIKAFSAVMRYLKQADTQHTVIMVQVENEPGSWDTVRDYSAKAQKLFEADVPAQLLKPAILKALNVPENSKGSWAKVFGERADEYFQAWSIARFIEQVAAAGKAEYPLPLYVNVALRDPLTNPSATHYESGGATDNVIPIWKAAAPSIDLLAPDIYLSGSERVLKVIDLYTRADNPLFVPEAGLVADNAKYFYDVLAHGGIGFSPFGIDNNGESSNDEHLAELLAHFADEYAMTAPMMREMAQWAFDDKIKAVVEHEDGAEQSIKLGVWDAIIKFGSGRGGELKPNKDHSGKAMIVSLDENKFIVTGTNCRITFQPADSNTGKAWQYLKVEEGCYENGVFKSLRILNGDETDWGGPAIGDKPRVLQISLVVR</sequence>
<dbReference type="GO" id="GO:0009341">
    <property type="term" value="C:beta-galactosidase complex"/>
    <property type="evidence" value="ECO:0007669"/>
    <property type="project" value="InterPro"/>
</dbReference>
<dbReference type="AlphaFoldDB" id="A0A1G8I565"/>
<dbReference type="Gene3D" id="3.20.20.80">
    <property type="entry name" value="Glycosidases"/>
    <property type="match status" value="1"/>
</dbReference>
<evidence type="ECO:0000256" key="2">
    <source>
        <dbReference type="ARBA" id="ARBA00022801"/>
    </source>
</evidence>
<dbReference type="STRING" id="551996.SAMN05192573_116130"/>
<dbReference type="Gene3D" id="2.60.220.20">
    <property type="entry name" value="putative beta-Galactosidase from caulobacter crescentus"/>
    <property type="match status" value="1"/>
</dbReference>
<dbReference type="InterPro" id="IPR013529">
    <property type="entry name" value="Glyco_hydro_42_N"/>
</dbReference>
<dbReference type="SUPFAM" id="SSF51445">
    <property type="entry name" value="(Trans)glycosidases"/>
    <property type="match status" value="1"/>
</dbReference>
<protein>
    <submittedName>
        <fullName evidence="6">Beta-galactosidase GanA</fullName>
    </submittedName>
</protein>
<feature type="domain" description="DUF5597" evidence="5">
    <location>
        <begin position="398"/>
        <end position="525"/>
    </location>
</feature>
<dbReference type="GO" id="GO:0005975">
    <property type="term" value="P:carbohydrate metabolic process"/>
    <property type="evidence" value="ECO:0007669"/>
    <property type="project" value="InterPro"/>
</dbReference>
<organism evidence="6 7">
    <name type="scientific">Mucilaginibacter gossypii</name>
    <dbReference type="NCBI Taxonomy" id="551996"/>
    <lineage>
        <taxon>Bacteria</taxon>
        <taxon>Pseudomonadati</taxon>
        <taxon>Bacteroidota</taxon>
        <taxon>Sphingobacteriia</taxon>
        <taxon>Sphingobacteriales</taxon>
        <taxon>Sphingobacteriaceae</taxon>
        <taxon>Mucilaginibacter</taxon>
    </lineage>
</organism>
<dbReference type="Proteomes" id="UP000199705">
    <property type="component" value="Unassembled WGS sequence"/>
</dbReference>
<dbReference type="EMBL" id="FNCG01000016">
    <property type="protein sequence ID" value="SDI14096.1"/>
    <property type="molecule type" value="Genomic_DNA"/>
</dbReference>
<keyword evidence="2" id="KW-0378">Hydrolase</keyword>
<comment type="similarity">
    <text evidence="1">Belongs to the glycosyl hydrolase 35 family.</text>
</comment>
<feature type="domain" description="Glycoside hydrolase family 42 N-terminal" evidence="4">
    <location>
        <begin position="80"/>
        <end position="219"/>
    </location>
</feature>
<accession>A0A1G8I565</accession>
<evidence type="ECO:0000256" key="3">
    <source>
        <dbReference type="ARBA" id="ARBA00023295"/>
    </source>
</evidence>
<dbReference type="FunFam" id="3.20.20.80:FF:000135">
    <property type="entry name" value="Beta-galactosidase, putative, bgl35A"/>
    <property type="match status" value="1"/>
</dbReference>
<dbReference type="InterPro" id="IPR017853">
    <property type="entry name" value="GH"/>
</dbReference>
<evidence type="ECO:0000313" key="6">
    <source>
        <dbReference type="EMBL" id="SDI14096.1"/>
    </source>
</evidence>